<proteinExistence type="predicted"/>
<sequence length="822" mass="90993">MGRFKEIPDWCLLALIWQVLEKVSLVALTDLRSHSDGEVLSRSPRCFAGRDLASVAANIIESYVILGGNAFPSACASMLAKILDLIVGNVNNRGLRSTLLVFDILIQVLEKLNQILGGDNIYSTGFHHEGTIPTEELRKRQVILHVVVGVLASLFPNERIILPCNTLRRRKLPLDVCQNPEQFQHEQGMIKWTHELRLCTEALYIVLFETHSQVAIVLSVFNHFTEGRCLYFIVTSVVIAATRACGGIHSPGGYEWMPSFCNRNCSRHAISRMLLMELLHMFYGALSHELTNDHPNMRIIHRKVAQLLGQWVSEIEDDTKRAVYYALIRLLQDKDLAVRPVARWFFILKMQTFQSKILPIFFQSVGISKPNGSNISVGRIATTTDPALRCCNPLIWEESSGESLLQIQISNALRIFVAVSGQKSPICHNMRWPTLQRGIDIKSPDELNLLEDGMLVSNNHIAVMGSYINACSINGPQLLECFPCLLEILERSFDHLQVTVNNIESYVILGGNAFLSALASTPAKILDLIVRNVNDGGFLSTLLDIVFPPGGAAIGQQCSSGAKLFAVYLLASLYRKAATIGCFSWIWQKLIVMCLSGGDDYVPSKTAVKVSIAAILAWILIMNTSYLAQLASEPSLFVTSPECGISNRRECSSVFGWHMVGEGRPLVDHVTSIQRKTIGLVALSIILTLRVPQVLEKLDRILSVCTSVLMGGNDEFSEEESRSHQSDVIGGLSKRESYNSVIGRMPPGAFAQLKQTPNDSVNSVEEVGILVLNSRTECPRLLGPVVASILQEAVNGFPAAVTEISPGMLLMELQHMYLRIQF</sequence>
<dbReference type="Pfam" id="PF25758">
    <property type="entry name" value="TPR_IPO11"/>
    <property type="match status" value="1"/>
</dbReference>
<evidence type="ECO:0000256" key="1">
    <source>
        <dbReference type="SAM" id="SignalP"/>
    </source>
</evidence>
<dbReference type="Proteomes" id="UP001370490">
    <property type="component" value="Unassembled WGS sequence"/>
</dbReference>
<dbReference type="PANTHER" id="PTHR10997:SF7">
    <property type="entry name" value="IMPORTIN-11"/>
    <property type="match status" value="1"/>
</dbReference>
<dbReference type="SUPFAM" id="SSF48371">
    <property type="entry name" value="ARM repeat"/>
    <property type="match status" value="1"/>
</dbReference>
<evidence type="ECO:0000313" key="3">
    <source>
        <dbReference type="EMBL" id="KAK6939541.1"/>
    </source>
</evidence>
<dbReference type="InterPro" id="IPR016024">
    <property type="entry name" value="ARM-type_fold"/>
</dbReference>
<protein>
    <recommendedName>
        <fullName evidence="2">Importin-7/11-like TPR repeats domain-containing protein</fullName>
    </recommendedName>
</protein>
<dbReference type="Gene3D" id="1.25.10.10">
    <property type="entry name" value="Leucine-rich Repeat Variant"/>
    <property type="match status" value="1"/>
</dbReference>
<feature type="signal peptide" evidence="1">
    <location>
        <begin position="1"/>
        <end position="25"/>
    </location>
</feature>
<dbReference type="PANTHER" id="PTHR10997">
    <property type="entry name" value="IMPORTIN-7, 8, 11"/>
    <property type="match status" value="1"/>
</dbReference>
<evidence type="ECO:0000259" key="2">
    <source>
        <dbReference type="Pfam" id="PF25758"/>
    </source>
</evidence>
<dbReference type="GO" id="GO:0006606">
    <property type="term" value="P:protein import into nucleus"/>
    <property type="evidence" value="ECO:0007669"/>
    <property type="project" value="TreeGrafter"/>
</dbReference>
<organism evidence="3 4">
    <name type="scientific">Dillenia turbinata</name>
    <dbReference type="NCBI Taxonomy" id="194707"/>
    <lineage>
        <taxon>Eukaryota</taxon>
        <taxon>Viridiplantae</taxon>
        <taxon>Streptophyta</taxon>
        <taxon>Embryophyta</taxon>
        <taxon>Tracheophyta</taxon>
        <taxon>Spermatophyta</taxon>
        <taxon>Magnoliopsida</taxon>
        <taxon>eudicotyledons</taxon>
        <taxon>Gunneridae</taxon>
        <taxon>Pentapetalae</taxon>
        <taxon>Dilleniales</taxon>
        <taxon>Dilleniaceae</taxon>
        <taxon>Dillenia</taxon>
    </lineage>
</organism>
<dbReference type="AlphaFoldDB" id="A0AAN8ZIU8"/>
<dbReference type="EMBL" id="JBAMMX010000005">
    <property type="protein sequence ID" value="KAK6939541.1"/>
    <property type="molecule type" value="Genomic_DNA"/>
</dbReference>
<keyword evidence="4" id="KW-1185">Reference proteome</keyword>
<dbReference type="GO" id="GO:0005635">
    <property type="term" value="C:nuclear envelope"/>
    <property type="evidence" value="ECO:0007669"/>
    <property type="project" value="TreeGrafter"/>
</dbReference>
<dbReference type="GO" id="GO:0005829">
    <property type="term" value="C:cytosol"/>
    <property type="evidence" value="ECO:0007669"/>
    <property type="project" value="TreeGrafter"/>
</dbReference>
<gene>
    <name evidence="3" type="ORF">RJ641_029072</name>
</gene>
<name>A0AAN8ZIU8_9MAGN</name>
<comment type="caution">
    <text evidence="3">The sequence shown here is derived from an EMBL/GenBank/DDBJ whole genome shotgun (WGS) entry which is preliminary data.</text>
</comment>
<accession>A0AAN8ZIU8</accession>
<evidence type="ECO:0000313" key="4">
    <source>
        <dbReference type="Proteomes" id="UP001370490"/>
    </source>
</evidence>
<feature type="chain" id="PRO_5042946686" description="Importin-7/11-like TPR repeats domain-containing protein" evidence="1">
    <location>
        <begin position="26"/>
        <end position="822"/>
    </location>
</feature>
<feature type="domain" description="Importin-7/11-like TPR repeats" evidence="2">
    <location>
        <begin position="409"/>
        <end position="718"/>
    </location>
</feature>
<reference evidence="3 4" key="1">
    <citation type="submission" date="2023-12" db="EMBL/GenBank/DDBJ databases">
        <title>A high-quality genome assembly for Dillenia turbinata (Dilleniales).</title>
        <authorList>
            <person name="Chanderbali A."/>
        </authorList>
    </citation>
    <scope>NUCLEOTIDE SEQUENCE [LARGE SCALE GENOMIC DNA]</scope>
    <source>
        <strain evidence="3">LSX21</strain>
        <tissue evidence="3">Leaf</tissue>
    </source>
</reference>
<dbReference type="InterPro" id="IPR011989">
    <property type="entry name" value="ARM-like"/>
</dbReference>
<keyword evidence="1" id="KW-0732">Signal</keyword>
<dbReference type="InterPro" id="IPR058669">
    <property type="entry name" value="TPR_IPO7/11-like"/>
</dbReference>